<gene>
    <name evidence="8" type="ORF">FYJ60_04760</name>
</gene>
<dbReference type="PROSITE" id="PS52029">
    <property type="entry name" value="LD_TPASE"/>
    <property type="match status" value="1"/>
</dbReference>
<dbReference type="GO" id="GO:0071555">
    <property type="term" value="P:cell wall organization"/>
    <property type="evidence" value="ECO:0007669"/>
    <property type="project" value="UniProtKB-UniRule"/>
</dbReference>
<dbReference type="GO" id="GO:0005576">
    <property type="term" value="C:extracellular region"/>
    <property type="evidence" value="ECO:0007669"/>
    <property type="project" value="TreeGrafter"/>
</dbReference>
<dbReference type="InterPro" id="IPR022029">
    <property type="entry name" value="YoaR-like_PG-bd"/>
</dbReference>
<feature type="domain" description="L,D-TPase catalytic" evidence="7">
    <location>
        <begin position="344"/>
        <end position="473"/>
    </location>
</feature>
<dbReference type="PANTHER" id="PTHR30582">
    <property type="entry name" value="L,D-TRANSPEPTIDASE"/>
    <property type="match status" value="1"/>
</dbReference>
<keyword evidence="4 6" id="KW-0573">Peptidoglycan synthesis</keyword>
<name>A0A7X2P7R2_9FIRM</name>
<comment type="pathway">
    <text evidence="1 6">Cell wall biogenesis; peptidoglycan biosynthesis.</text>
</comment>
<dbReference type="Pfam" id="PF12229">
    <property type="entry name" value="PG_binding_4"/>
    <property type="match status" value="1"/>
</dbReference>
<dbReference type="GO" id="GO:0016740">
    <property type="term" value="F:transferase activity"/>
    <property type="evidence" value="ECO:0007669"/>
    <property type="project" value="UniProtKB-KW"/>
</dbReference>
<evidence type="ECO:0000313" key="8">
    <source>
        <dbReference type="EMBL" id="MST81620.1"/>
    </source>
</evidence>
<evidence type="ECO:0000256" key="5">
    <source>
        <dbReference type="ARBA" id="ARBA00023316"/>
    </source>
</evidence>
<keyword evidence="2" id="KW-0808">Transferase</keyword>
<dbReference type="InterPro" id="IPR038063">
    <property type="entry name" value="Transpep_catalytic_dom"/>
</dbReference>
<dbReference type="GO" id="GO:0018104">
    <property type="term" value="P:peptidoglycan-protein cross-linking"/>
    <property type="evidence" value="ECO:0007669"/>
    <property type="project" value="TreeGrafter"/>
</dbReference>
<evidence type="ECO:0000256" key="6">
    <source>
        <dbReference type="PROSITE-ProRule" id="PRU01373"/>
    </source>
</evidence>
<dbReference type="SUPFAM" id="SSF141523">
    <property type="entry name" value="L,D-transpeptidase catalytic domain-like"/>
    <property type="match status" value="1"/>
</dbReference>
<evidence type="ECO:0000256" key="2">
    <source>
        <dbReference type="ARBA" id="ARBA00022679"/>
    </source>
</evidence>
<reference evidence="8 9" key="1">
    <citation type="submission" date="2019-08" db="EMBL/GenBank/DDBJ databases">
        <title>In-depth cultivation of the pig gut microbiome towards novel bacterial diversity and tailored functional studies.</title>
        <authorList>
            <person name="Wylensek D."/>
            <person name="Hitch T.C.A."/>
            <person name="Clavel T."/>
        </authorList>
    </citation>
    <scope>NUCLEOTIDE SEQUENCE [LARGE SCALE GENOMIC DNA]</scope>
    <source>
        <strain evidence="8 9">Oil+RF-744-WCA-WT-13</strain>
    </source>
</reference>
<keyword evidence="9" id="KW-1185">Reference proteome</keyword>
<dbReference type="UniPathway" id="UPA00219"/>
<dbReference type="InterPro" id="IPR005490">
    <property type="entry name" value="LD_TPept_cat_dom"/>
</dbReference>
<evidence type="ECO:0000256" key="4">
    <source>
        <dbReference type="ARBA" id="ARBA00022984"/>
    </source>
</evidence>
<evidence type="ECO:0000259" key="7">
    <source>
        <dbReference type="PROSITE" id="PS52029"/>
    </source>
</evidence>
<evidence type="ECO:0000256" key="1">
    <source>
        <dbReference type="ARBA" id="ARBA00004752"/>
    </source>
</evidence>
<dbReference type="InterPro" id="IPR038054">
    <property type="entry name" value="LD_TPept-like_central_sf"/>
</dbReference>
<evidence type="ECO:0000313" key="9">
    <source>
        <dbReference type="Proteomes" id="UP000466864"/>
    </source>
</evidence>
<organism evidence="8 9">
    <name type="scientific">Bilifractor porci</name>
    <dbReference type="NCBI Taxonomy" id="2606636"/>
    <lineage>
        <taxon>Bacteria</taxon>
        <taxon>Bacillati</taxon>
        <taxon>Bacillota</taxon>
        <taxon>Clostridia</taxon>
        <taxon>Lachnospirales</taxon>
        <taxon>Lachnospiraceae</taxon>
        <taxon>Bilifractor</taxon>
    </lineage>
</organism>
<dbReference type="GO" id="GO:0008360">
    <property type="term" value="P:regulation of cell shape"/>
    <property type="evidence" value="ECO:0007669"/>
    <property type="project" value="UniProtKB-UniRule"/>
</dbReference>
<dbReference type="InterPro" id="IPR050979">
    <property type="entry name" value="LD-transpeptidase"/>
</dbReference>
<evidence type="ECO:0000256" key="3">
    <source>
        <dbReference type="ARBA" id="ARBA00022960"/>
    </source>
</evidence>
<keyword evidence="5 6" id="KW-0961">Cell wall biogenesis/degradation</keyword>
<sequence length="505" mass="54668">MGSMKKRRKKQKNRMLLLLAAVLVFGGLLSAYGVLSFAKSGKEDGTAQAAVTGSVAERTQENTPETVKQTADPADYQLTLQFRNGASQTVKGIFRDSSSAAADSSDADIKTVALPEGKLAYRTSDLTQLLDSFPELQESGWTQPEDAKIEKQDDGFVIIPETPGTALNRDAFVSAVEQALSGGAETLNLEQAEGVYVQPAVRQDNADLQAHLSQLNQITGASITYRLPGAEVTLDGSTTSGWLTQNADGTWTRDDAVWNQHISDFVSQLAADHDTINRDRTFPATGIGNITVKGTGYYGYEIDEPAETAQLTQELDSGTVTTREPCRVQTEYAARDDNSGIGQNYVEIDLSRQHLWVYRDGAVAFETDIVSGTMNESYYTPEGVYKILDKKQNATLVGDAIPGKKDYYTYTQPVSYWMPFTYTGIGLHDASWRGAFGGTIYVSDGSHGCVNLPASAAAQIFNLVEIQEPVVCYYSQPYSLAAAPEGQQTEGVYYNSADSGAVQAG</sequence>
<dbReference type="PANTHER" id="PTHR30582:SF33">
    <property type="entry name" value="EXPORTED PROTEIN"/>
    <property type="match status" value="1"/>
</dbReference>
<feature type="active site" description="Nucleophile" evidence="6">
    <location>
        <position position="449"/>
    </location>
</feature>
<accession>A0A7X2P7R2</accession>
<dbReference type="CDD" id="cd16913">
    <property type="entry name" value="YkuD_like"/>
    <property type="match status" value="1"/>
</dbReference>
<dbReference type="Proteomes" id="UP000466864">
    <property type="component" value="Unassembled WGS sequence"/>
</dbReference>
<dbReference type="AlphaFoldDB" id="A0A7X2P7R2"/>
<protein>
    <submittedName>
        <fullName evidence="8">L,D-transpeptidase family protein</fullName>
    </submittedName>
</protein>
<feature type="active site" description="Proton donor/acceptor" evidence="6">
    <location>
        <position position="428"/>
    </location>
</feature>
<dbReference type="GO" id="GO:0071972">
    <property type="term" value="F:peptidoglycan L,D-transpeptidase activity"/>
    <property type="evidence" value="ECO:0007669"/>
    <property type="project" value="TreeGrafter"/>
</dbReference>
<dbReference type="SUPFAM" id="SSF143985">
    <property type="entry name" value="L,D-transpeptidase pre-catalytic domain-like"/>
    <property type="match status" value="1"/>
</dbReference>
<dbReference type="EMBL" id="VUMV01000002">
    <property type="protein sequence ID" value="MST81620.1"/>
    <property type="molecule type" value="Genomic_DNA"/>
</dbReference>
<dbReference type="Gene3D" id="3.10.20.800">
    <property type="match status" value="1"/>
</dbReference>
<proteinExistence type="predicted"/>
<dbReference type="Gene3D" id="2.40.440.10">
    <property type="entry name" value="L,D-transpeptidase catalytic domain-like"/>
    <property type="match status" value="1"/>
</dbReference>
<dbReference type="Pfam" id="PF03734">
    <property type="entry name" value="YkuD"/>
    <property type="match status" value="1"/>
</dbReference>
<comment type="caution">
    <text evidence="8">The sequence shown here is derived from an EMBL/GenBank/DDBJ whole genome shotgun (WGS) entry which is preliminary data.</text>
</comment>
<keyword evidence="3 6" id="KW-0133">Cell shape</keyword>